<dbReference type="AlphaFoldDB" id="A0AAN7Y019"/>
<evidence type="ECO:0000313" key="2">
    <source>
        <dbReference type="EMBL" id="KAK5873213.1"/>
    </source>
</evidence>
<evidence type="ECO:0000256" key="1">
    <source>
        <dbReference type="SAM" id="MobiDB-lite"/>
    </source>
</evidence>
<protein>
    <submittedName>
        <fullName evidence="2">Uncharacterized protein</fullName>
    </submittedName>
</protein>
<name>A0AAN7Y019_ELEMC</name>
<organism evidence="2 3">
    <name type="scientific">Eleginops maclovinus</name>
    <name type="common">Patagonian blennie</name>
    <name type="synonym">Eleginus maclovinus</name>
    <dbReference type="NCBI Taxonomy" id="56733"/>
    <lineage>
        <taxon>Eukaryota</taxon>
        <taxon>Metazoa</taxon>
        <taxon>Chordata</taxon>
        <taxon>Craniata</taxon>
        <taxon>Vertebrata</taxon>
        <taxon>Euteleostomi</taxon>
        <taxon>Actinopterygii</taxon>
        <taxon>Neopterygii</taxon>
        <taxon>Teleostei</taxon>
        <taxon>Neoteleostei</taxon>
        <taxon>Acanthomorphata</taxon>
        <taxon>Eupercaria</taxon>
        <taxon>Perciformes</taxon>
        <taxon>Notothenioidei</taxon>
        <taxon>Eleginopidae</taxon>
        <taxon>Eleginops</taxon>
    </lineage>
</organism>
<feature type="compositionally biased region" description="Basic and acidic residues" evidence="1">
    <location>
        <begin position="78"/>
        <end position="105"/>
    </location>
</feature>
<dbReference type="EMBL" id="JAUZQC010000004">
    <property type="protein sequence ID" value="KAK5873213.1"/>
    <property type="molecule type" value="Genomic_DNA"/>
</dbReference>
<sequence>MASGCRMEEFSHWRSSHASFRPPPPPLVHTYKLSLPLPSISTQTALIIQSIHLLLFPSPCTFLLLPPPPLPSPLASSYHDDPPADGRKGRSSSRERRCIPQEKRPLSGVKIQMHGLFSPPTSLPEAQYLSSGSGQAAEDPVVPLVDLNPEDPSLNRRYRVGFRGSSRSRVQLIH</sequence>
<reference evidence="2 3" key="2">
    <citation type="journal article" date="2023" name="Mol. Biol. Evol.">
        <title>Genomics of Secondarily Temperate Adaptation in the Only Non-Antarctic Icefish.</title>
        <authorList>
            <person name="Rivera-Colon A.G."/>
            <person name="Rayamajhi N."/>
            <person name="Minhas B.F."/>
            <person name="Madrigal G."/>
            <person name="Bilyk K.T."/>
            <person name="Yoon V."/>
            <person name="Hune M."/>
            <person name="Gregory S."/>
            <person name="Cheng C.H.C."/>
            <person name="Catchen J.M."/>
        </authorList>
    </citation>
    <scope>NUCLEOTIDE SEQUENCE [LARGE SCALE GENOMIC DNA]</scope>
    <source>
        <strain evidence="2">JMC-PN-2008</strain>
    </source>
</reference>
<feature type="region of interest" description="Disordered" evidence="1">
    <location>
        <begin position="73"/>
        <end position="107"/>
    </location>
</feature>
<evidence type="ECO:0000313" key="3">
    <source>
        <dbReference type="Proteomes" id="UP001346869"/>
    </source>
</evidence>
<accession>A0AAN7Y019</accession>
<gene>
    <name evidence="2" type="ORF">PBY51_013844</name>
</gene>
<comment type="caution">
    <text evidence="2">The sequence shown here is derived from an EMBL/GenBank/DDBJ whole genome shotgun (WGS) entry which is preliminary data.</text>
</comment>
<dbReference type="Proteomes" id="UP001346869">
    <property type="component" value="Unassembled WGS sequence"/>
</dbReference>
<keyword evidence="3" id="KW-1185">Reference proteome</keyword>
<proteinExistence type="predicted"/>
<reference evidence="2 3" key="1">
    <citation type="journal article" date="2023" name="Genes (Basel)">
        <title>Chromosome-Level Genome Assembly and Circadian Gene Repertoire of the Patagonia Blennie Eleginops maclovinus-The Closest Ancestral Proxy of Antarctic Cryonotothenioids.</title>
        <authorList>
            <person name="Cheng C.C."/>
            <person name="Rivera-Colon A.G."/>
            <person name="Minhas B.F."/>
            <person name="Wilson L."/>
            <person name="Rayamajhi N."/>
            <person name="Vargas-Chacoff L."/>
            <person name="Catchen J.M."/>
        </authorList>
    </citation>
    <scope>NUCLEOTIDE SEQUENCE [LARGE SCALE GENOMIC DNA]</scope>
    <source>
        <strain evidence="2">JMC-PN-2008</strain>
    </source>
</reference>